<proteinExistence type="inferred from homology"/>
<dbReference type="Gene3D" id="3.30.1490.190">
    <property type="match status" value="1"/>
</dbReference>
<gene>
    <name evidence="9" type="ORF">K8U72_01410</name>
</gene>
<comment type="cofactor">
    <cofactor evidence="8">
        <name>Mn(2+)</name>
        <dbReference type="ChEBI" id="CHEBI:29035"/>
    </cofactor>
    <cofactor evidence="8">
        <name>Fe(2+)</name>
        <dbReference type="ChEBI" id="CHEBI:29033"/>
    </cofactor>
    <text evidence="8">Binds 1 Mn(2+) or Fe(2+) ion per subunit.</text>
</comment>
<organism evidence="9 10">
    <name type="scientific">Thermophilibacter provencensis</name>
    <dbReference type="NCBI Taxonomy" id="1852386"/>
    <lineage>
        <taxon>Bacteria</taxon>
        <taxon>Bacillati</taxon>
        <taxon>Actinomycetota</taxon>
        <taxon>Coriobacteriia</taxon>
        <taxon>Coriobacteriales</taxon>
        <taxon>Atopobiaceae</taxon>
        <taxon>Thermophilibacter</taxon>
    </lineage>
</organism>
<name>A0A921GDV2_9ACTN</name>
<evidence type="ECO:0000256" key="7">
    <source>
        <dbReference type="PIRSR" id="PIRSR602481-1"/>
    </source>
</evidence>
<comment type="cofactor">
    <cofactor evidence="7">
        <name>Zn(2+)</name>
        <dbReference type="ChEBI" id="CHEBI:29105"/>
    </cofactor>
    <text evidence="7">Binds 1 zinc ion per subunit.</text>
</comment>
<keyword evidence="4" id="KW-0805">Transcription regulation</keyword>
<dbReference type="InterPro" id="IPR036390">
    <property type="entry name" value="WH_DNA-bd_sf"/>
</dbReference>
<dbReference type="PANTHER" id="PTHR33202">
    <property type="entry name" value="ZINC UPTAKE REGULATION PROTEIN"/>
    <property type="match status" value="1"/>
</dbReference>
<feature type="binding site" evidence="7">
    <location>
        <position position="81"/>
    </location>
    <ligand>
        <name>Zn(2+)</name>
        <dbReference type="ChEBI" id="CHEBI:29105"/>
    </ligand>
</feature>
<dbReference type="GO" id="GO:0008270">
    <property type="term" value="F:zinc ion binding"/>
    <property type="evidence" value="ECO:0007669"/>
    <property type="project" value="TreeGrafter"/>
</dbReference>
<feature type="binding site" evidence="8">
    <location>
        <position position="97"/>
    </location>
    <ligand>
        <name>Fe cation</name>
        <dbReference type="ChEBI" id="CHEBI:24875"/>
    </ligand>
</feature>
<comment type="caution">
    <text evidence="9">The sequence shown here is derived from an EMBL/GenBank/DDBJ whole genome shotgun (WGS) entry which is preliminary data.</text>
</comment>
<dbReference type="AlphaFoldDB" id="A0A921GDV2"/>
<dbReference type="GO" id="GO:0003700">
    <property type="term" value="F:DNA-binding transcription factor activity"/>
    <property type="evidence" value="ECO:0007669"/>
    <property type="project" value="InterPro"/>
</dbReference>
<keyword evidence="3 7" id="KW-0862">Zinc</keyword>
<dbReference type="OrthoDB" id="5242893at2"/>
<evidence type="ECO:0000256" key="2">
    <source>
        <dbReference type="ARBA" id="ARBA00022491"/>
    </source>
</evidence>
<dbReference type="RefSeq" id="WP_075278923.1">
    <property type="nucleotide sequence ID" value="NZ_CALUGK010000016.1"/>
</dbReference>
<evidence type="ECO:0000313" key="9">
    <source>
        <dbReference type="EMBL" id="HJF44435.1"/>
    </source>
</evidence>
<dbReference type="SUPFAM" id="SSF46785">
    <property type="entry name" value="Winged helix' DNA-binding domain"/>
    <property type="match status" value="1"/>
</dbReference>
<feature type="binding site" evidence="7">
    <location>
        <position position="125"/>
    </location>
    <ligand>
        <name>Zn(2+)</name>
        <dbReference type="ChEBI" id="CHEBI:29105"/>
    </ligand>
</feature>
<dbReference type="Proteomes" id="UP000697330">
    <property type="component" value="Unassembled WGS sequence"/>
</dbReference>
<dbReference type="GO" id="GO:1900376">
    <property type="term" value="P:regulation of secondary metabolite biosynthetic process"/>
    <property type="evidence" value="ECO:0007669"/>
    <property type="project" value="TreeGrafter"/>
</dbReference>
<keyword evidence="8" id="KW-0408">Iron</keyword>
<protein>
    <submittedName>
        <fullName evidence="9">Transcriptional repressor</fullName>
    </submittedName>
</protein>
<keyword evidence="7" id="KW-0479">Metal-binding</keyword>
<keyword evidence="5" id="KW-0238">DNA-binding</keyword>
<feature type="binding site" evidence="7">
    <location>
        <position position="122"/>
    </location>
    <ligand>
        <name>Zn(2+)</name>
        <dbReference type="ChEBI" id="CHEBI:29105"/>
    </ligand>
</feature>
<dbReference type="InterPro" id="IPR002481">
    <property type="entry name" value="FUR"/>
</dbReference>
<evidence type="ECO:0000256" key="6">
    <source>
        <dbReference type="ARBA" id="ARBA00023163"/>
    </source>
</evidence>
<keyword evidence="6" id="KW-0804">Transcription</keyword>
<sequence length="141" mass="15602">MPTRNTVQRAIIADELACLANHPTADEVYESVHEEHPTISRATVYRTLNRLSDEGKIGRVRINNGADRFDHRSFPHYHVRCVRCGRVDDVMIDPIGEDVNEAAAKVSGYRICGHSLQFDGICPACQQESAPTDRGPLGTCA</sequence>
<dbReference type="InterPro" id="IPR043135">
    <property type="entry name" value="Fur_C"/>
</dbReference>
<dbReference type="InterPro" id="IPR036388">
    <property type="entry name" value="WH-like_DNA-bd_sf"/>
</dbReference>
<dbReference type="Gene3D" id="1.10.10.10">
    <property type="entry name" value="Winged helix-like DNA-binding domain superfamily/Winged helix DNA-binding domain"/>
    <property type="match status" value="1"/>
</dbReference>
<keyword evidence="2" id="KW-0678">Repressor</keyword>
<comment type="similarity">
    <text evidence="1">Belongs to the Fur family.</text>
</comment>
<evidence type="ECO:0000256" key="8">
    <source>
        <dbReference type="PIRSR" id="PIRSR602481-2"/>
    </source>
</evidence>
<reference evidence="9" key="2">
    <citation type="submission" date="2021-09" db="EMBL/GenBank/DDBJ databases">
        <authorList>
            <person name="Gilroy R."/>
        </authorList>
    </citation>
    <scope>NUCLEOTIDE SEQUENCE</scope>
    <source>
        <strain evidence="9">CHK124-7917</strain>
    </source>
</reference>
<evidence type="ECO:0000256" key="3">
    <source>
        <dbReference type="ARBA" id="ARBA00022833"/>
    </source>
</evidence>
<dbReference type="PANTHER" id="PTHR33202:SF7">
    <property type="entry name" value="FERRIC UPTAKE REGULATION PROTEIN"/>
    <property type="match status" value="1"/>
</dbReference>
<feature type="binding site" evidence="7">
    <location>
        <position position="84"/>
    </location>
    <ligand>
        <name>Zn(2+)</name>
        <dbReference type="ChEBI" id="CHEBI:29105"/>
    </ligand>
</feature>
<evidence type="ECO:0000313" key="10">
    <source>
        <dbReference type="Proteomes" id="UP000697330"/>
    </source>
</evidence>
<dbReference type="EMBL" id="DYWQ01000019">
    <property type="protein sequence ID" value="HJF44435.1"/>
    <property type="molecule type" value="Genomic_DNA"/>
</dbReference>
<evidence type="ECO:0000256" key="5">
    <source>
        <dbReference type="ARBA" id="ARBA00023125"/>
    </source>
</evidence>
<dbReference type="GO" id="GO:0045892">
    <property type="term" value="P:negative regulation of DNA-templated transcription"/>
    <property type="evidence" value="ECO:0007669"/>
    <property type="project" value="TreeGrafter"/>
</dbReference>
<reference evidence="9" key="1">
    <citation type="journal article" date="2021" name="PeerJ">
        <title>Extensive microbial diversity within the chicken gut microbiome revealed by metagenomics and culture.</title>
        <authorList>
            <person name="Gilroy R."/>
            <person name="Ravi A."/>
            <person name="Getino M."/>
            <person name="Pursley I."/>
            <person name="Horton D.L."/>
            <person name="Alikhan N.F."/>
            <person name="Baker D."/>
            <person name="Gharbi K."/>
            <person name="Hall N."/>
            <person name="Watson M."/>
            <person name="Adriaenssens E.M."/>
            <person name="Foster-Nyarko E."/>
            <person name="Jarju S."/>
            <person name="Secka A."/>
            <person name="Antonio M."/>
            <person name="Oren A."/>
            <person name="Chaudhuri R.R."/>
            <person name="La Ragione R."/>
            <person name="Hildebrand F."/>
            <person name="Pallen M.J."/>
        </authorList>
    </citation>
    <scope>NUCLEOTIDE SEQUENCE</scope>
    <source>
        <strain evidence="9">CHK124-7917</strain>
    </source>
</reference>
<dbReference type="GO" id="GO:0000976">
    <property type="term" value="F:transcription cis-regulatory region binding"/>
    <property type="evidence" value="ECO:0007669"/>
    <property type="project" value="TreeGrafter"/>
</dbReference>
<accession>A0A921GDV2</accession>
<feature type="binding site" evidence="8">
    <location>
        <position position="114"/>
    </location>
    <ligand>
        <name>Fe cation</name>
        <dbReference type="ChEBI" id="CHEBI:24875"/>
    </ligand>
</feature>
<dbReference type="CDD" id="cd07153">
    <property type="entry name" value="Fur_like"/>
    <property type="match status" value="1"/>
</dbReference>
<dbReference type="Pfam" id="PF01475">
    <property type="entry name" value="FUR"/>
    <property type="match status" value="1"/>
</dbReference>
<evidence type="ECO:0000256" key="1">
    <source>
        <dbReference type="ARBA" id="ARBA00007957"/>
    </source>
</evidence>
<evidence type="ECO:0000256" key="4">
    <source>
        <dbReference type="ARBA" id="ARBA00023015"/>
    </source>
</evidence>